<protein>
    <submittedName>
        <fullName evidence="2">Uroporphyrinogen-III synthase</fullName>
    </submittedName>
</protein>
<dbReference type="KEGG" id="sal:Sala_2877"/>
<keyword evidence="3" id="KW-1185">Reference proteome</keyword>
<dbReference type="HOGENOM" id="CLU_011276_10_2_5"/>
<organism evidence="2 3">
    <name type="scientific">Sphingopyxis alaskensis (strain DSM 13593 / LMG 18877 / RB2256)</name>
    <name type="common">Sphingomonas alaskensis</name>
    <dbReference type="NCBI Taxonomy" id="317655"/>
    <lineage>
        <taxon>Bacteria</taxon>
        <taxon>Pseudomonadati</taxon>
        <taxon>Pseudomonadota</taxon>
        <taxon>Alphaproteobacteria</taxon>
        <taxon>Sphingomonadales</taxon>
        <taxon>Sphingomonadaceae</taxon>
        <taxon>Sphingopyxis</taxon>
    </lineage>
</organism>
<sequence>MSDGAPLIVTRPEPGNAATVARARALGFDVHAMPLFAARPLDWTPPDAADFDALLLTSAFAARLAGPGLGALASLPAYAVGPATAEAARAAGLTVAMAGAAGAERLLDDMTSSEIARILWLCGRDRTALRVGDAMLAPLPCYAVDPVDPPPAWSALIAAPAILLAHSARAAERVAALAGTARGHLSLVAISAAVAQAAGAGWRVCAVAAEANDAAMLAQARALWHKGAK</sequence>
<dbReference type="Pfam" id="PF02602">
    <property type="entry name" value="HEM4"/>
    <property type="match status" value="1"/>
</dbReference>
<dbReference type="GO" id="GO:0004852">
    <property type="term" value="F:uroporphyrinogen-III synthase activity"/>
    <property type="evidence" value="ECO:0007669"/>
    <property type="project" value="InterPro"/>
</dbReference>
<feature type="domain" description="Tetrapyrrole biosynthesis uroporphyrinogen III synthase" evidence="1">
    <location>
        <begin position="19"/>
        <end position="217"/>
    </location>
</feature>
<dbReference type="SUPFAM" id="SSF69618">
    <property type="entry name" value="HemD-like"/>
    <property type="match status" value="1"/>
</dbReference>
<dbReference type="Gene3D" id="3.40.50.10090">
    <property type="match status" value="2"/>
</dbReference>
<evidence type="ECO:0000313" key="3">
    <source>
        <dbReference type="Proteomes" id="UP000006578"/>
    </source>
</evidence>
<dbReference type="InterPro" id="IPR036108">
    <property type="entry name" value="4pyrrol_syn_uPrphyn_synt_sf"/>
</dbReference>
<evidence type="ECO:0000313" key="2">
    <source>
        <dbReference type="EMBL" id="ABF54582.1"/>
    </source>
</evidence>
<dbReference type="RefSeq" id="WP_011543146.1">
    <property type="nucleotide sequence ID" value="NC_008048.1"/>
</dbReference>
<dbReference type="STRING" id="317655.Sala_2877"/>
<accession>Q1GP40</accession>
<evidence type="ECO:0000259" key="1">
    <source>
        <dbReference type="Pfam" id="PF02602"/>
    </source>
</evidence>
<dbReference type="AlphaFoldDB" id="Q1GP40"/>
<dbReference type="OrthoDB" id="7424801at2"/>
<dbReference type="eggNOG" id="COG1587">
    <property type="taxonomic scope" value="Bacteria"/>
</dbReference>
<proteinExistence type="predicted"/>
<dbReference type="Proteomes" id="UP000006578">
    <property type="component" value="Chromosome"/>
</dbReference>
<reference evidence="2 3" key="1">
    <citation type="journal article" date="2009" name="Proc. Natl. Acad. Sci. U.S.A.">
        <title>The genomic basis of trophic strategy in marine bacteria.</title>
        <authorList>
            <person name="Lauro F.M."/>
            <person name="McDougald D."/>
            <person name="Thomas T."/>
            <person name="Williams T.J."/>
            <person name="Egan S."/>
            <person name="Rice S."/>
            <person name="DeMaere M.Z."/>
            <person name="Ting L."/>
            <person name="Ertan H."/>
            <person name="Johnson J."/>
            <person name="Ferriera S."/>
            <person name="Lapidus A."/>
            <person name="Anderson I."/>
            <person name="Kyrpides N."/>
            <person name="Munk A.C."/>
            <person name="Detter C."/>
            <person name="Han C.S."/>
            <person name="Brown M.V."/>
            <person name="Robb F.T."/>
            <person name="Kjelleberg S."/>
            <person name="Cavicchioli R."/>
        </authorList>
    </citation>
    <scope>NUCLEOTIDE SEQUENCE [LARGE SCALE GENOMIC DNA]</scope>
    <source>
        <strain evidence="3">DSM 13593 / LMG 18877 / RB2256</strain>
    </source>
</reference>
<gene>
    <name evidence="2" type="ordered locus">Sala_2877</name>
</gene>
<dbReference type="EMBL" id="CP000356">
    <property type="protein sequence ID" value="ABF54582.1"/>
    <property type="molecule type" value="Genomic_DNA"/>
</dbReference>
<dbReference type="GO" id="GO:0033014">
    <property type="term" value="P:tetrapyrrole biosynthetic process"/>
    <property type="evidence" value="ECO:0007669"/>
    <property type="project" value="InterPro"/>
</dbReference>
<dbReference type="InterPro" id="IPR003754">
    <property type="entry name" value="4pyrrol_synth_uPrphyn_synth"/>
</dbReference>
<name>Q1GP40_SPHAL</name>